<organism evidence="4 5">
    <name type="scientific">Thermomonas carbonis</name>
    <dbReference type="NCBI Taxonomy" id="1463158"/>
    <lineage>
        <taxon>Bacteria</taxon>
        <taxon>Pseudomonadati</taxon>
        <taxon>Pseudomonadota</taxon>
        <taxon>Gammaproteobacteria</taxon>
        <taxon>Lysobacterales</taxon>
        <taxon>Lysobacteraceae</taxon>
        <taxon>Thermomonas</taxon>
    </lineage>
</organism>
<feature type="signal peptide" evidence="2">
    <location>
        <begin position="1"/>
        <end position="17"/>
    </location>
</feature>
<dbReference type="PANTHER" id="PTHR30203:SF25">
    <property type="entry name" value="OUTER MEMBRANE PROTEIN-RELATED"/>
    <property type="match status" value="1"/>
</dbReference>
<protein>
    <submittedName>
        <fullName evidence="4">Efflux transporter outer membrane subunit</fullName>
    </submittedName>
</protein>
<comment type="similarity">
    <text evidence="1 2">Belongs to the outer membrane factor (OMF) (TC 1.B.17) family.</text>
</comment>
<reference evidence="4 5" key="1">
    <citation type="submission" date="2020-08" db="EMBL/GenBank/DDBJ databases">
        <title>Genome sequence of Thermomonas carbonis KCTC 42013T.</title>
        <authorList>
            <person name="Hyun D.-W."/>
            <person name="Bae J.-W."/>
        </authorList>
    </citation>
    <scope>NUCLEOTIDE SEQUENCE [LARGE SCALE GENOMIC DNA]</scope>
    <source>
        <strain evidence="4 5">KCTC 42013</strain>
    </source>
</reference>
<dbReference type="Gene3D" id="1.20.1600.10">
    <property type="entry name" value="Outer membrane efflux proteins (OEP)"/>
    <property type="match status" value="1"/>
</dbReference>
<evidence type="ECO:0000313" key="5">
    <source>
        <dbReference type="Proteomes" id="UP000515804"/>
    </source>
</evidence>
<feature type="region of interest" description="Disordered" evidence="3">
    <location>
        <begin position="107"/>
        <end position="127"/>
    </location>
</feature>
<dbReference type="NCBIfam" id="TIGR01845">
    <property type="entry name" value="outer_NodT"/>
    <property type="match status" value="1"/>
</dbReference>
<accession>A0A7G9SUM7</accession>
<dbReference type="PANTHER" id="PTHR30203">
    <property type="entry name" value="OUTER MEMBRANE CATION EFFLUX PROTEIN"/>
    <property type="match status" value="1"/>
</dbReference>
<dbReference type="Gene3D" id="2.20.200.10">
    <property type="entry name" value="Outer membrane efflux proteins (OEP)"/>
    <property type="match status" value="1"/>
</dbReference>
<keyword evidence="2" id="KW-0812">Transmembrane</keyword>
<proteinExistence type="inferred from homology"/>
<dbReference type="GO" id="GO:0015562">
    <property type="term" value="F:efflux transmembrane transporter activity"/>
    <property type="evidence" value="ECO:0007669"/>
    <property type="project" value="InterPro"/>
</dbReference>
<evidence type="ECO:0000256" key="2">
    <source>
        <dbReference type="RuleBase" id="RU362097"/>
    </source>
</evidence>
<keyword evidence="2" id="KW-0449">Lipoprotein</keyword>
<keyword evidence="5" id="KW-1185">Reference proteome</keyword>
<name>A0A7G9SUM7_9GAMM</name>
<dbReference type="AlphaFoldDB" id="A0A7G9SUM7"/>
<evidence type="ECO:0000256" key="1">
    <source>
        <dbReference type="ARBA" id="ARBA00007613"/>
    </source>
</evidence>
<dbReference type="InterPro" id="IPR003423">
    <property type="entry name" value="OMP_efflux"/>
</dbReference>
<dbReference type="EMBL" id="CP060719">
    <property type="protein sequence ID" value="QNN71552.1"/>
    <property type="molecule type" value="Genomic_DNA"/>
</dbReference>
<dbReference type="Proteomes" id="UP000515804">
    <property type="component" value="Chromosome"/>
</dbReference>
<dbReference type="SUPFAM" id="SSF56954">
    <property type="entry name" value="Outer membrane efflux proteins (OEP)"/>
    <property type="match status" value="1"/>
</dbReference>
<dbReference type="InterPro" id="IPR010131">
    <property type="entry name" value="MdtP/NodT-like"/>
</dbReference>
<keyword evidence="2" id="KW-0564">Palmitate</keyword>
<comment type="subcellular location">
    <subcellularLocation>
        <location evidence="2">Cell outer membrane</location>
        <topology evidence="2">Lipid-anchor</topology>
    </subcellularLocation>
</comment>
<dbReference type="Pfam" id="PF02321">
    <property type="entry name" value="OEP"/>
    <property type="match status" value="2"/>
</dbReference>
<dbReference type="PROSITE" id="PS51257">
    <property type="entry name" value="PROKAR_LIPOPROTEIN"/>
    <property type="match status" value="1"/>
</dbReference>
<keyword evidence="2" id="KW-0472">Membrane</keyword>
<keyword evidence="2" id="KW-0732">Signal</keyword>
<evidence type="ECO:0000256" key="3">
    <source>
        <dbReference type="SAM" id="MobiDB-lite"/>
    </source>
</evidence>
<dbReference type="KEGG" id="tcn:H9L16_05625"/>
<evidence type="ECO:0000313" key="4">
    <source>
        <dbReference type="EMBL" id="QNN71552.1"/>
    </source>
</evidence>
<dbReference type="GO" id="GO:0009279">
    <property type="term" value="C:cell outer membrane"/>
    <property type="evidence" value="ECO:0007669"/>
    <property type="project" value="UniProtKB-SubCell"/>
</dbReference>
<feature type="chain" id="PRO_5029033659" evidence="2">
    <location>
        <begin position="18"/>
        <end position="481"/>
    </location>
</feature>
<sequence length="481" mass="50620">MRPLALALVTALLSACAVGPDFVRPTLAVPAQFMHAANADTTANAATTAEDAEFWRGFDDPLLTQLVEQALVANHDLRIALANVDRAEAMRRGSRLDALPQITADADASRSRASADQLPGAARNDRDVDSVAANARASWELDLLGRVRRGIEASNADAAASHADLRAMQVAIVGDIARSYVGLRGLQERARVARANADNQRETLTLVQARFDAGRDNAFDTARARAQREATLAQVAALDAEVGIAIHRIAVLAGRMPDALDAELSAVAPLPAVPAAPDPGTPGELLRRRPDVAAAEQRLHAATARIGVATADLFPRFTLGALIGSQAATGSALFGGDSETGLVALGIDWSFLDAGRVRARIAAADADAQAALAQYERSVLLSLRDTGDALLRLDQARIEDTHLQQAASDSAEAARLARVRFQAGASDLLEVLDAERTRLSAEDAFAAARTRSVASAIALHQALAGGWPQRSPRRIGVADTD</sequence>
<gene>
    <name evidence="4" type="ORF">H9L16_05625</name>
</gene>
<keyword evidence="2" id="KW-1134">Transmembrane beta strand</keyword>